<gene>
    <name evidence="4" type="ORF">CYCCA115_LOCUS8082</name>
</gene>
<dbReference type="Proteomes" id="UP001295423">
    <property type="component" value="Unassembled WGS sequence"/>
</dbReference>
<feature type="compositionally biased region" description="Polar residues" evidence="1">
    <location>
        <begin position="96"/>
        <end position="112"/>
    </location>
</feature>
<dbReference type="Gene3D" id="2.60.120.10">
    <property type="entry name" value="Jelly Rolls"/>
    <property type="match status" value="1"/>
</dbReference>
<dbReference type="EMBL" id="CAKOGP040001112">
    <property type="protein sequence ID" value="CAJ1942708.1"/>
    <property type="molecule type" value="Genomic_DNA"/>
</dbReference>
<dbReference type="PANTHER" id="PTHR43310:SF2">
    <property type="entry name" value="SLC26A_SULP TRANSPORTER DOMAIN-CONTAINING PROTEIN"/>
    <property type="match status" value="1"/>
</dbReference>
<evidence type="ECO:0000256" key="2">
    <source>
        <dbReference type="SAM" id="Phobius"/>
    </source>
</evidence>
<feature type="transmembrane region" description="Helical" evidence="2">
    <location>
        <begin position="594"/>
        <end position="612"/>
    </location>
</feature>
<dbReference type="InterPro" id="IPR014710">
    <property type="entry name" value="RmlC-like_jellyroll"/>
</dbReference>
<feature type="transmembrane region" description="Helical" evidence="2">
    <location>
        <begin position="187"/>
        <end position="206"/>
    </location>
</feature>
<feature type="transmembrane region" description="Helical" evidence="2">
    <location>
        <begin position="355"/>
        <end position="378"/>
    </location>
</feature>
<dbReference type="Gene3D" id="3.30.750.24">
    <property type="entry name" value="STAS domain"/>
    <property type="match status" value="1"/>
</dbReference>
<sequence length="1038" mass="113457">MSNAGEQDKAGNLLNLFSNPLTAVEKLDNDGNEEGETPTADPNLGSDNYLMNLFAPVARSSPERQSNQESTPLMSESSSVPAYSLDSLASSWKDSFQQSTDVGPPLTSTRRLSATGPLPSIQESVGSGSNKQQGKLSCKTLSAFAKEATKGTTLIGSFMYLLYHIVFCLAIGAAINRPNSPTSILGLMTKMAALGPISSSFVYWVTLGSEVPALYPTVDLFLAPFLANLAKIVDQTLADDPAVTEVDNDSTFLATFAILSAIGTCFSGLLLLLSSVFRLANLGSFLPFPVICGFFAAVGILTWTLAIAVDTGGTSIGTILSSGDMELVSFAVIHHVPGVMIAAVMKYLGPKNPFFVVMIVVSSVALFYTTMFIMGVSLDEARENGWFWSHDELVYHAAVPIGFYAWASPAPFGSINTLFQGKVHWGAIRNGLSTTMAMAFLYVIRCSVHGTALKKNIRNLTRKDKSNEQKGRSNKPMQSPKLMRPKPIKSRKFSEAVDIETVMNAPSETQEEPQKMISAKPTNIPLGYILLPYGYNQFVSALVGGFPITPSVAASSTMYSLGAEGLAPQIGSVLLLVIFYLTDFQLVGYIPKPAFSSMLILAFIDMIYTWFYKSYFKTKDKLEWLVVPIIVVAAFVLDLLSAVFLGIAISTFLFVASFFRSGVVKYVANGMTIHSTIERPFNSSEWLNHNGDLIQVLVLQNYLFFGNATSVYNYTERLFQSDNEEVRHPHFMILDMTLVTGMDTSTVDIFNDIKNLCASNNCKLFMAGIPSDIRTIFLLGGFKADSTGERSKRQLRFFASLDSALGKAEDILLDRKFDQKENSGAYGHRRMVSEGDNGLRSALRQIDEQHKEGFAVDLLPLQRFTRVIEIKSGDSLYGFIDDIERGLFFIESGVMKVEHSTTATMNRGTLRGSTGSIGALGPSIGPSSALDSDKNPQTFRLARIGPGWVAGTLEYVSGIRLGGDHVAITDCRLHHLPYSQLQEIEKSNPSLVLSLYKLLSFLMARRQEATIGQLATLHSIMTSPAKSHSLRRRIPVQH</sequence>
<dbReference type="InterPro" id="IPR036513">
    <property type="entry name" value="STAS_dom_sf"/>
</dbReference>
<dbReference type="InterPro" id="IPR052706">
    <property type="entry name" value="Membrane-Transporter-like"/>
</dbReference>
<evidence type="ECO:0000313" key="5">
    <source>
        <dbReference type="Proteomes" id="UP001295423"/>
    </source>
</evidence>
<feature type="region of interest" description="Disordered" evidence="1">
    <location>
        <begin position="96"/>
        <end position="134"/>
    </location>
</feature>
<keyword evidence="2" id="KW-0812">Transmembrane</keyword>
<dbReference type="PANTHER" id="PTHR43310">
    <property type="entry name" value="SULFATE TRANSPORTER YBAR-RELATED"/>
    <property type="match status" value="1"/>
</dbReference>
<feature type="transmembrane region" description="Helical" evidence="2">
    <location>
        <begin position="624"/>
        <end position="655"/>
    </location>
</feature>
<feature type="compositionally biased region" description="Basic and acidic residues" evidence="1">
    <location>
        <begin position="461"/>
        <end position="471"/>
    </location>
</feature>
<evidence type="ECO:0000313" key="4">
    <source>
        <dbReference type="EMBL" id="CAJ1942708.1"/>
    </source>
</evidence>
<feature type="region of interest" description="Disordered" evidence="1">
    <location>
        <begin position="24"/>
        <end position="49"/>
    </location>
</feature>
<feature type="transmembrane region" description="Helical" evidence="2">
    <location>
        <begin position="285"/>
        <end position="307"/>
    </location>
</feature>
<evidence type="ECO:0000259" key="3">
    <source>
        <dbReference type="PROSITE" id="PS50801"/>
    </source>
</evidence>
<keyword evidence="2" id="KW-1133">Transmembrane helix</keyword>
<feature type="transmembrane region" description="Helical" evidence="2">
    <location>
        <begin position="565"/>
        <end position="582"/>
    </location>
</feature>
<feature type="transmembrane region" description="Helical" evidence="2">
    <location>
        <begin position="154"/>
        <end position="175"/>
    </location>
</feature>
<keyword evidence="2" id="KW-0472">Membrane</keyword>
<feature type="transmembrane region" description="Helical" evidence="2">
    <location>
        <begin position="327"/>
        <end position="348"/>
    </location>
</feature>
<feature type="transmembrane region" description="Helical" evidence="2">
    <location>
        <begin position="432"/>
        <end position="453"/>
    </location>
</feature>
<dbReference type="SUPFAM" id="SSF52091">
    <property type="entry name" value="SpoIIaa-like"/>
    <property type="match status" value="1"/>
</dbReference>
<evidence type="ECO:0000256" key="1">
    <source>
        <dbReference type="SAM" id="MobiDB-lite"/>
    </source>
</evidence>
<dbReference type="InterPro" id="IPR002645">
    <property type="entry name" value="STAS_dom"/>
</dbReference>
<reference evidence="4" key="1">
    <citation type="submission" date="2023-08" db="EMBL/GenBank/DDBJ databases">
        <authorList>
            <person name="Audoor S."/>
            <person name="Bilcke G."/>
        </authorList>
    </citation>
    <scope>NUCLEOTIDE SEQUENCE</scope>
</reference>
<organism evidence="4 5">
    <name type="scientific">Cylindrotheca closterium</name>
    <dbReference type="NCBI Taxonomy" id="2856"/>
    <lineage>
        <taxon>Eukaryota</taxon>
        <taxon>Sar</taxon>
        <taxon>Stramenopiles</taxon>
        <taxon>Ochrophyta</taxon>
        <taxon>Bacillariophyta</taxon>
        <taxon>Bacillariophyceae</taxon>
        <taxon>Bacillariophycidae</taxon>
        <taxon>Bacillariales</taxon>
        <taxon>Bacillariaceae</taxon>
        <taxon>Cylindrotheca</taxon>
    </lineage>
</organism>
<dbReference type="AlphaFoldDB" id="A0AAD2FJ32"/>
<dbReference type="InterPro" id="IPR018490">
    <property type="entry name" value="cNMP-bd_dom_sf"/>
</dbReference>
<dbReference type="SUPFAM" id="SSF51206">
    <property type="entry name" value="cAMP-binding domain-like"/>
    <property type="match status" value="1"/>
</dbReference>
<feature type="domain" description="STAS" evidence="3">
    <location>
        <begin position="696"/>
        <end position="808"/>
    </location>
</feature>
<feature type="region of interest" description="Disordered" evidence="1">
    <location>
        <begin position="458"/>
        <end position="488"/>
    </location>
</feature>
<protein>
    <recommendedName>
        <fullName evidence="3">STAS domain-containing protein</fullName>
    </recommendedName>
</protein>
<feature type="compositionally biased region" description="Polar residues" evidence="1">
    <location>
        <begin position="121"/>
        <end position="134"/>
    </location>
</feature>
<dbReference type="Pfam" id="PF01740">
    <property type="entry name" value="STAS"/>
    <property type="match status" value="1"/>
</dbReference>
<accession>A0AAD2FJ32</accession>
<comment type="caution">
    <text evidence="4">The sequence shown here is derived from an EMBL/GenBank/DDBJ whole genome shotgun (WGS) entry which is preliminary data.</text>
</comment>
<feature type="transmembrane region" description="Helical" evidence="2">
    <location>
        <begin position="252"/>
        <end position="273"/>
    </location>
</feature>
<dbReference type="CDD" id="cd07042">
    <property type="entry name" value="STAS_SulP_like_sulfate_transporter"/>
    <property type="match status" value="1"/>
</dbReference>
<dbReference type="PROSITE" id="PS50801">
    <property type="entry name" value="STAS"/>
    <property type="match status" value="1"/>
</dbReference>
<proteinExistence type="predicted"/>
<name>A0AAD2FJ32_9STRA</name>
<keyword evidence="5" id="KW-1185">Reference proteome</keyword>